<accession>A0A1Y0D243</accession>
<dbReference type="Proteomes" id="UP000243937">
    <property type="component" value="Chromosome"/>
</dbReference>
<protein>
    <submittedName>
        <fullName evidence="1">Phosphoglycerate mutase</fullName>
    </submittedName>
</protein>
<dbReference type="InterPro" id="IPR013078">
    <property type="entry name" value="His_Pase_superF_clade-1"/>
</dbReference>
<dbReference type="InterPro" id="IPR029033">
    <property type="entry name" value="His_PPase_superfam"/>
</dbReference>
<dbReference type="EMBL" id="CP021377">
    <property type="protein sequence ID" value="ART81602.1"/>
    <property type="molecule type" value="Genomic_DNA"/>
</dbReference>
<proteinExistence type="predicted"/>
<reference evidence="1 2" key="1">
    <citation type="journal article" date="2014" name="Int. J. Syst. Evol. Microbiol.">
        <title>Oceanisphaera profunda sp. nov., a marine bacterium isolated from deep-sea sediment, and emended description of the genus Oceanisphaera.</title>
        <authorList>
            <person name="Xu Z."/>
            <person name="Zhang X.Y."/>
            <person name="Su H.N."/>
            <person name="Yu Z.C."/>
            <person name="Liu C."/>
            <person name="Li H."/>
            <person name="Chen X.L."/>
            <person name="Song X.Y."/>
            <person name="Xie B.B."/>
            <person name="Qin Q.L."/>
            <person name="Zhou B.C."/>
            <person name="Shi M."/>
            <person name="Huang Y."/>
            <person name="Zhang Y.Z."/>
        </authorList>
    </citation>
    <scope>NUCLEOTIDE SEQUENCE [LARGE SCALE GENOMIC DNA]</scope>
    <source>
        <strain evidence="1 2">SM1222</strain>
    </source>
</reference>
<gene>
    <name evidence="1" type="ORF">CBP31_02290</name>
</gene>
<dbReference type="Gene3D" id="3.40.50.1240">
    <property type="entry name" value="Phosphoglycerate mutase-like"/>
    <property type="match status" value="1"/>
</dbReference>
<dbReference type="OrthoDB" id="9783269at2"/>
<dbReference type="SUPFAM" id="SSF53254">
    <property type="entry name" value="Phosphoglycerate mutase-like"/>
    <property type="match status" value="1"/>
</dbReference>
<dbReference type="AlphaFoldDB" id="A0A1Y0D243"/>
<organism evidence="1 2">
    <name type="scientific">Oceanisphaera profunda</name>
    <dbReference type="NCBI Taxonomy" id="1416627"/>
    <lineage>
        <taxon>Bacteria</taxon>
        <taxon>Pseudomonadati</taxon>
        <taxon>Pseudomonadota</taxon>
        <taxon>Gammaproteobacteria</taxon>
        <taxon>Aeromonadales</taxon>
        <taxon>Aeromonadaceae</taxon>
        <taxon>Oceanisphaera</taxon>
    </lineage>
</organism>
<dbReference type="Pfam" id="PF00300">
    <property type="entry name" value="His_Phos_1"/>
    <property type="match status" value="1"/>
</dbReference>
<name>A0A1Y0D243_9GAMM</name>
<evidence type="ECO:0000313" key="2">
    <source>
        <dbReference type="Proteomes" id="UP000243937"/>
    </source>
</evidence>
<dbReference type="KEGG" id="opf:CBP31_02290"/>
<evidence type="ECO:0000313" key="1">
    <source>
        <dbReference type="EMBL" id="ART81602.1"/>
    </source>
</evidence>
<keyword evidence="2" id="KW-1185">Reference proteome</keyword>
<dbReference type="RefSeq" id="WP_087034688.1">
    <property type="nucleotide sequence ID" value="NZ_CP021377.1"/>
</dbReference>
<sequence>MELYIWRHPKPLQAAGVCLGHTDMGVDQRKLRRLANHIQRFTRRHGLPKVIWVSPLQRSLDVGRILAKRGFRCEVAPALAELNFGDWDGKPWQHIAKQDIDAWCDNFSAYAPGGGENLQQLFARVASWITQQDNASPSTHVLAVGHAGWINAAIQLANKRGLPKSAADWPRPVAYRQLSQLTISTAQL</sequence>